<dbReference type="Pfam" id="PF12833">
    <property type="entry name" value="HTH_18"/>
    <property type="match status" value="1"/>
</dbReference>
<evidence type="ECO:0000313" key="5">
    <source>
        <dbReference type="EMBL" id="REC48020.1"/>
    </source>
</evidence>
<dbReference type="AlphaFoldDB" id="A0A3D9B2Y9"/>
<dbReference type="SMART" id="SM00342">
    <property type="entry name" value="HTH_ARAC"/>
    <property type="match status" value="1"/>
</dbReference>
<keyword evidence="1" id="KW-0805">Transcription regulation</keyword>
<dbReference type="Proteomes" id="UP000256257">
    <property type="component" value="Unassembled WGS sequence"/>
</dbReference>
<dbReference type="InterPro" id="IPR009057">
    <property type="entry name" value="Homeodomain-like_sf"/>
</dbReference>
<dbReference type="GO" id="GO:0043565">
    <property type="term" value="F:sequence-specific DNA binding"/>
    <property type="evidence" value="ECO:0007669"/>
    <property type="project" value="InterPro"/>
</dbReference>
<evidence type="ECO:0000256" key="2">
    <source>
        <dbReference type="ARBA" id="ARBA00023125"/>
    </source>
</evidence>
<comment type="caution">
    <text evidence="5">The sequence shown here is derived from an EMBL/GenBank/DDBJ whole genome shotgun (WGS) entry which is preliminary data.</text>
</comment>
<keyword evidence="3" id="KW-0804">Transcription</keyword>
<dbReference type="OrthoDB" id="662446at2"/>
<dbReference type="RefSeq" id="WP_115927968.1">
    <property type="nucleotide sequence ID" value="NZ_QNVV01000006.1"/>
</dbReference>
<protein>
    <recommendedName>
        <fullName evidence="4">HTH araC/xylS-type domain-containing protein</fullName>
    </recommendedName>
</protein>
<dbReference type="Pfam" id="PF20240">
    <property type="entry name" value="DUF6597"/>
    <property type="match status" value="1"/>
</dbReference>
<keyword evidence="6" id="KW-1185">Reference proteome</keyword>
<sequence>MNSIIVKPKNEILKKYIQYFLFFKKTDQEPLNYTTFPNTNLCLAIYKQNQVFYTNEGGTNLCKISNGSTYVSRLYGFHKLPFHVNIHGALDQICIVFQPSALRAFTNEAYENLMLSDTVFDEIFSFEKSFLDQIFDLNDFAKRAEELEILLCENLKDNLPYKIKEALVLINTNEFLSIDDLSKNLKISEATLFRLFKNNLGQNPKSYLKTIRFRKALDDILKPRNSLTGIAYQNQYYDQSHFIKDFKNLTGFSPNKIVEKISVTEKDFAWICQNLQNE</sequence>
<proteinExistence type="predicted"/>
<evidence type="ECO:0000259" key="4">
    <source>
        <dbReference type="PROSITE" id="PS01124"/>
    </source>
</evidence>
<accession>A0A3D9B2Y9</accession>
<organism evidence="5 6">
    <name type="scientific">Chryseobacterium pennipullorum</name>
    <dbReference type="NCBI Taxonomy" id="2258963"/>
    <lineage>
        <taxon>Bacteria</taxon>
        <taxon>Pseudomonadati</taxon>
        <taxon>Bacteroidota</taxon>
        <taxon>Flavobacteriia</taxon>
        <taxon>Flavobacteriales</taxon>
        <taxon>Weeksellaceae</taxon>
        <taxon>Chryseobacterium group</taxon>
        <taxon>Chryseobacterium</taxon>
    </lineage>
</organism>
<feature type="domain" description="HTH araC/xylS-type" evidence="4">
    <location>
        <begin position="145"/>
        <end position="260"/>
    </location>
</feature>
<dbReference type="InterPro" id="IPR046532">
    <property type="entry name" value="DUF6597"/>
</dbReference>
<dbReference type="PANTHER" id="PTHR43280">
    <property type="entry name" value="ARAC-FAMILY TRANSCRIPTIONAL REGULATOR"/>
    <property type="match status" value="1"/>
</dbReference>
<dbReference type="EMBL" id="QNVV01000006">
    <property type="protein sequence ID" value="REC48020.1"/>
    <property type="molecule type" value="Genomic_DNA"/>
</dbReference>
<dbReference type="InterPro" id="IPR018060">
    <property type="entry name" value="HTH_AraC"/>
</dbReference>
<keyword evidence="2" id="KW-0238">DNA-binding</keyword>
<dbReference type="PROSITE" id="PS01124">
    <property type="entry name" value="HTH_ARAC_FAMILY_2"/>
    <property type="match status" value="1"/>
</dbReference>
<reference evidence="5 6" key="1">
    <citation type="submission" date="2018-06" db="EMBL/GenBank/DDBJ databases">
        <title>Novel Chryseobacterium species.</title>
        <authorList>
            <person name="Newman J."/>
            <person name="Hugo C."/>
            <person name="Oosthuizen L."/>
            <person name="Charimba G."/>
        </authorList>
    </citation>
    <scope>NUCLEOTIDE SEQUENCE [LARGE SCALE GENOMIC DNA]</scope>
    <source>
        <strain evidence="5 6">7_F195</strain>
    </source>
</reference>
<evidence type="ECO:0000256" key="1">
    <source>
        <dbReference type="ARBA" id="ARBA00023015"/>
    </source>
</evidence>
<evidence type="ECO:0000313" key="6">
    <source>
        <dbReference type="Proteomes" id="UP000256257"/>
    </source>
</evidence>
<dbReference type="GO" id="GO:0003700">
    <property type="term" value="F:DNA-binding transcription factor activity"/>
    <property type="evidence" value="ECO:0007669"/>
    <property type="project" value="InterPro"/>
</dbReference>
<dbReference type="Gene3D" id="1.10.10.60">
    <property type="entry name" value="Homeodomain-like"/>
    <property type="match status" value="1"/>
</dbReference>
<evidence type="ECO:0000256" key="3">
    <source>
        <dbReference type="ARBA" id="ARBA00023163"/>
    </source>
</evidence>
<dbReference type="PANTHER" id="PTHR43280:SF2">
    <property type="entry name" value="HTH-TYPE TRANSCRIPTIONAL REGULATOR EXSA"/>
    <property type="match status" value="1"/>
</dbReference>
<name>A0A3D9B2Y9_9FLAO</name>
<dbReference type="SUPFAM" id="SSF46689">
    <property type="entry name" value="Homeodomain-like"/>
    <property type="match status" value="1"/>
</dbReference>
<gene>
    <name evidence="5" type="ORF">DRF67_09005</name>
</gene>